<dbReference type="InterPro" id="IPR002645">
    <property type="entry name" value="STAS_dom"/>
</dbReference>
<accession>A0A3B6VIL0</accession>
<dbReference type="RefSeq" id="WP_013243282.1">
    <property type="nucleotide sequence ID" value="NC_019908.1"/>
</dbReference>
<dbReference type="GeneID" id="56438901"/>
<evidence type="ECO:0000313" key="2">
    <source>
        <dbReference type="EMBL" id="AGA65628.1"/>
    </source>
</evidence>
<name>A0A3B6VIL0_BRAPL</name>
<dbReference type="InterPro" id="IPR036513">
    <property type="entry name" value="STAS_dom_sf"/>
</dbReference>
<dbReference type="KEGG" id="bpip:BPP43_01430"/>
<dbReference type="AlphaFoldDB" id="A0A3B6VIL0"/>
<dbReference type="EMBL" id="CP002873">
    <property type="protein sequence ID" value="AGA65628.1"/>
    <property type="molecule type" value="Genomic_DNA"/>
</dbReference>
<sequence length="107" mass="12135">MAIEFNDAYISIVPEANLCSSEEIYRFANESEEAASIRMPIVILDLKNTKEINSAGIAKILKLYKNLQALKIKLYMMNLNADVEPILKNLLLTYLITKIESVKDLDL</sequence>
<protein>
    <submittedName>
        <fullName evidence="2">Putative anti-sigma factor antagonist</fullName>
    </submittedName>
</protein>
<reference evidence="2 3" key="1">
    <citation type="journal article" date="2013" name="Genome Announc.">
        <title>Complete Genome Sequence of the Porcine Strain Brachyspira pilosicoli P43/6/78(T.).</title>
        <authorList>
            <person name="Lin C."/>
            <person name="den Bakker H.C."/>
            <person name="Suzuki H."/>
            <person name="Lefebure T."/>
            <person name="Ponnala L."/>
            <person name="Sun Q."/>
            <person name="Stanhope M.J."/>
            <person name="Wiedmann M."/>
            <person name="Duhamel G.E."/>
        </authorList>
    </citation>
    <scope>NUCLEOTIDE SEQUENCE [LARGE SCALE GENOMIC DNA]</scope>
    <source>
        <strain evidence="2 3">P43/6/78</strain>
    </source>
</reference>
<dbReference type="Proteomes" id="UP000010793">
    <property type="component" value="Chromosome"/>
</dbReference>
<dbReference type="SUPFAM" id="SSF52091">
    <property type="entry name" value="SpoIIaa-like"/>
    <property type="match status" value="1"/>
</dbReference>
<feature type="domain" description="STAS" evidence="1">
    <location>
        <begin position="1"/>
        <end position="107"/>
    </location>
</feature>
<organism evidence="2 3">
    <name type="scientific">Brachyspira pilosicoli P43/6/78</name>
    <dbReference type="NCBI Taxonomy" id="1042417"/>
    <lineage>
        <taxon>Bacteria</taxon>
        <taxon>Pseudomonadati</taxon>
        <taxon>Spirochaetota</taxon>
        <taxon>Spirochaetia</taxon>
        <taxon>Brachyspirales</taxon>
        <taxon>Brachyspiraceae</taxon>
        <taxon>Brachyspira</taxon>
    </lineage>
</organism>
<evidence type="ECO:0000313" key="3">
    <source>
        <dbReference type="Proteomes" id="UP000010793"/>
    </source>
</evidence>
<evidence type="ECO:0000259" key="1">
    <source>
        <dbReference type="PROSITE" id="PS50801"/>
    </source>
</evidence>
<keyword evidence="3" id="KW-1185">Reference proteome</keyword>
<gene>
    <name evidence="2" type="ORF">BPP43_01430</name>
</gene>
<dbReference type="Gene3D" id="3.30.750.24">
    <property type="entry name" value="STAS domain"/>
    <property type="match status" value="1"/>
</dbReference>
<proteinExistence type="predicted"/>
<dbReference type="PROSITE" id="PS50801">
    <property type="entry name" value="STAS"/>
    <property type="match status" value="1"/>
</dbReference>
<dbReference type="Pfam" id="PF01740">
    <property type="entry name" value="STAS"/>
    <property type="match status" value="1"/>
</dbReference>